<accession>Q0CD19</accession>
<dbReference type="InterPro" id="IPR008949">
    <property type="entry name" value="Isoprenoid_synthase_dom_sf"/>
</dbReference>
<dbReference type="AlphaFoldDB" id="Q0CD19"/>
<reference evidence="2" key="1">
    <citation type="submission" date="2005-09" db="EMBL/GenBank/DDBJ databases">
        <title>Annotation of the Aspergillus terreus NIH2624 genome.</title>
        <authorList>
            <person name="Birren B.W."/>
            <person name="Lander E.S."/>
            <person name="Galagan J.E."/>
            <person name="Nusbaum C."/>
            <person name="Devon K."/>
            <person name="Henn M."/>
            <person name="Ma L.-J."/>
            <person name="Jaffe D.B."/>
            <person name="Butler J."/>
            <person name="Alvarez P."/>
            <person name="Gnerre S."/>
            <person name="Grabherr M."/>
            <person name="Kleber M."/>
            <person name="Mauceli E.W."/>
            <person name="Brockman W."/>
            <person name="Rounsley S."/>
            <person name="Young S.K."/>
            <person name="LaButti K."/>
            <person name="Pushparaj V."/>
            <person name="DeCaprio D."/>
            <person name="Crawford M."/>
            <person name="Koehrsen M."/>
            <person name="Engels R."/>
            <person name="Montgomery P."/>
            <person name="Pearson M."/>
            <person name="Howarth C."/>
            <person name="Larson L."/>
            <person name="Luoma S."/>
            <person name="White J."/>
            <person name="Alvarado L."/>
            <person name="Kodira C.D."/>
            <person name="Zeng Q."/>
            <person name="Oleary S."/>
            <person name="Yandava C."/>
            <person name="Denning D.W."/>
            <person name="Nierman W.C."/>
            <person name="Milne T."/>
            <person name="Madden K."/>
        </authorList>
    </citation>
    <scope>NUCLEOTIDE SEQUENCE [LARGE SCALE GENOMIC DNA]</scope>
    <source>
        <strain evidence="2">NIH 2624 / FGSC A1156</strain>
    </source>
</reference>
<evidence type="ECO:0000313" key="1">
    <source>
        <dbReference type="EMBL" id="EAU31588.1"/>
    </source>
</evidence>
<dbReference type="OrthoDB" id="6921389at2759"/>
<organism evidence="1 2">
    <name type="scientific">Aspergillus terreus (strain NIH 2624 / FGSC A1156)</name>
    <dbReference type="NCBI Taxonomy" id="341663"/>
    <lineage>
        <taxon>Eukaryota</taxon>
        <taxon>Fungi</taxon>
        <taxon>Dikarya</taxon>
        <taxon>Ascomycota</taxon>
        <taxon>Pezizomycotina</taxon>
        <taxon>Eurotiomycetes</taxon>
        <taxon>Eurotiomycetidae</taxon>
        <taxon>Eurotiales</taxon>
        <taxon>Aspergillaceae</taxon>
        <taxon>Aspergillus</taxon>
        <taxon>Aspergillus subgen. Circumdati</taxon>
    </lineage>
</organism>
<evidence type="ECO:0000313" key="2">
    <source>
        <dbReference type="Proteomes" id="UP000007963"/>
    </source>
</evidence>
<dbReference type="GeneID" id="4353214"/>
<name>Q0CD19_ASPTN</name>
<dbReference type="EMBL" id="CH476605">
    <property type="protein sequence ID" value="EAU31588.1"/>
    <property type="molecule type" value="Genomic_DNA"/>
</dbReference>
<dbReference type="HOGENOM" id="CLU_1440768_0_0_1"/>
<protein>
    <submittedName>
        <fullName evidence="1">Uncharacterized protein</fullName>
    </submittedName>
</protein>
<dbReference type="Proteomes" id="UP000007963">
    <property type="component" value="Unassembled WGS sequence"/>
</dbReference>
<sequence>MLSKKTWDVLSTVDNPAHFSRFPAGIAHNASDVVTTLNKLIDITCTPGSKEERKARLRHQAADKDPFAICHCTSIPERLVLVSSIAELLWIHNDVTEELEHKQACIKHDILKDSMFLEKLVNAEIGQFNARETIFGLLVQKACAMDPKAAPKMVDTLSNFFQTYNSSDEEFVSMDTYIPYRVAQSGYW</sequence>
<gene>
    <name evidence="1" type="ORF">ATEG_08415</name>
</gene>
<dbReference type="RefSeq" id="XP_001217036.1">
    <property type="nucleotide sequence ID" value="XM_001217036.1"/>
</dbReference>
<dbReference type="OMA" id="FIRWGMG"/>
<dbReference type="VEuPathDB" id="FungiDB:ATEG_08415"/>
<proteinExistence type="predicted"/>
<dbReference type="Gene3D" id="1.10.600.10">
    <property type="entry name" value="Farnesyl Diphosphate Synthase"/>
    <property type="match status" value="1"/>
</dbReference>
<dbReference type="STRING" id="341663.Q0CD19"/>